<dbReference type="EMBL" id="PPSL01000001">
    <property type="protein sequence ID" value="PQJ12726.1"/>
    <property type="molecule type" value="Genomic_DNA"/>
</dbReference>
<protein>
    <recommendedName>
        <fullName evidence="2">thioredoxin-dependent peroxiredoxin</fullName>
        <ecNumber evidence="2">1.11.1.24</ecNumber>
    </recommendedName>
    <alternativeName>
        <fullName evidence="8">Thioredoxin peroxidase</fullName>
    </alternativeName>
    <alternativeName>
        <fullName evidence="10">Thioredoxin-dependent peroxiredoxin Bcp</fullName>
    </alternativeName>
</protein>
<gene>
    <name evidence="14" type="ORF">CJD36_002980</name>
</gene>
<reference evidence="14 15" key="1">
    <citation type="submission" date="2018-01" db="EMBL/GenBank/DDBJ databases">
        <title>A novel member of the phylum Bacteroidetes isolated from glacier ice.</title>
        <authorList>
            <person name="Liu Q."/>
            <person name="Xin Y.-H."/>
        </authorList>
    </citation>
    <scope>NUCLEOTIDE SEQUENCE [LARGE SCALE GENOMIC DNA]</scope>
    <source>
        <strain evidence="14 15">RB1R16</strain>
    </source>
</reference>
<evidence type="ECO:0000256" key="12">
    <source>
        <dbReference type="SAM" id="SignalP"/>
    </source>
</evidence>
<feature type="signal peptide" evidence="12">
    <location>
        <begin position="1"/>
        <end position="23"/>
    </location>
</feature>
<feature type="domain" description="Thioredoxin" evidence="13">
    <location>
        <begin position="31"/>
        <end position="199"/>
    </location>
</feature>
<dbReference type="GO" id="GO:0045454">
    <property type="term" value="P:cell redox homeostasis"/>
    <property type="evidence" value="ECO:0007669"/>
    <property type="project" value="TreeGrafter"/>
</dbReference>
<keyword evidence="3" id="KW-0575">Peroxidase</keyword>
<dbReference type="RefSeq" id="WP_105037610.1">
    <property type="nucleotide sequence ID" value="NZ_PPSL01000001.1"/>
</dbReference>
<dbReference type="SUPFAM" id="SSF52833">
    <property type="entry name" value="Thioredoxin-like"/>
    <property type="match status" value="1"/>
</dbReference>
<dbReference type="PROSITE" id="PS51352">
    <property type="entry name" value="THIOREDOXIN_2"/>
    <property type="match status" value="1"/>
</dbReference>
<comment type="catalytic activity">
    <reaction evidence="11">
        <text>a hydroperoxide + [thioredoxin]-dithiol = an alcohol + [thioredoxin]-disulfide + H2O</text>
        <dbReference type="Rhea" id="RHEA:62620"/>
        <dbReference type="Rhea" id="RHEA-COMP:10698"/>
        <dbReference type="Rhea" id="RHEA-COMP:10700"/>
        <dbReference type="ChEBI" id="CHEBI:15377"/>
        <dbReference type="ChEBI" id="CHEBI:29950"/>
        <dbReference type="ChEBI" id="CHEBI:30879"/>
        <dbReference type="ChEBI" id="CHEBI:35924"/>
        <dbReference type="ChEBI" id="CHEBI:50058"/>
        <dbReference type="EC" id="1.11.1.24"/>
    </reaction>
</comment>
<evidence type="ECO:0000259" key="13">
    <source>
        <dbReference type="PROSITE" id="PS51352"/>
    </source>
</evidence>
<evidence type="ECO:0000256" key="3">
    <source>
        <dbReference type="ARBA" id="ARBA00022559"/>
    </source>
</evidence>
<evidence type="ECO:0000256" key="4">
    <source>
        <dbReference type="ARBA" id="ARBA00022862"/>
    </source>
</evidence>
<evidence type="ECO:0000313" key="15">
    <source>
        <dbReference type="Proteomes" id="UP000239872"/>
    </source>
</evidence>
<evidence type="ECO:0000256" key="1">
    <source>
        <dbReference type="ARBA" id="ARBA00003330"/>
    </source>
</evidence>
<dbReference type="InterPro" id="IPR013766">
    <property type="entry name" value="Thioredoxin_domain"/>
</dbReference>
<evidence type="ECO:0000256" key="6">
    <source>
        <dbReference type="ARBA" id="ARBA00023157"/>
    </source>
</evidence>
<evidence type="ECO:0000256" key="5">
    <source>
        <dbReference type="ARBA" id="ARBA00023002"/>
    </source>
</evidence>
<dbReference type="EC" id="1.11.1.24" evidence="2"/>
<dbReference type="InterPro" id="IPR000866">
    <property type="entry name" value="AhpC/TSA"/>
</dbReference>
<comment type="caution">
    <text evidence="14">The sequence shown here is derived from an EMBL/GenBank/DDBJ whole genome shotgun (WGS) entry which is preliminary data.</text>
</comment>
<dbReference type="Pfam" id="PF00578">
    <property type="entry name" value="AhpC-TSA"/>
    <property type="match status" value="1"/>
</dbReference>
<dbReference type="Gene3D" id="3.40.30.10">
    <property type="entry name" value="Glutaredoxin"/>
    <property type="match status" value="1"/>
</dbReference>
<dbReference type="PANTHER" id="PTHR42801">
    <property type="entry name" value="THIOREDOXIN-DEPENDENT PEROXIDE REDUCTASE"/>
    <property type="match status" value="1"/>
</dbReference>
<evidence type="ECO:0000313" key="14">
    <source>
        <dbReference type="EMBL" id="PQJ12726.1"/>
    </source>
</evidence>
<keyword evidence="12" id="KW-0732">Signal</keyword>
<dbReference type="InterPro" id="IPR036249">
    <property type="entry name" value="Thioredoxin-like_sf"/>
</dbReference>
<dbReference type="PANTHER" id="PTHR42801:SF7">
    <property type="entry name" value="SLL1159 PROTEIN"/>
    <property type="match status" value="1"/>
</dbReference>
<evidence type="ECO:0000256" key="9">
    <source>
        <dbReference type="ARBA" id="ARBA00038489"/>
    </source>
</evidence>
<keyword evidence="5" id="KW-0560">Oxidoreductase</keyword>
<evidence type="ECO:0000256" key="10">
    <source>
        <dbReference type="ARBA" id="ARBA00042639"/>
    </source>
</evidence>
<dbReference type="Proteomes" id="UP000239872">
    <property type="component" value="Unassembled WGS sequence"/>
</dbReference>
<keyword evidence="15" id="KW-1185">Reference proteome</keyword>
<comment type="similarity">
    <text evidence="9">Belongs to the peroxiredoxin family. BCP/PrxQ subfamily.</text>
</comment>
<keyword evidence="6" id="KW-1015">Disulfide bond</keyword>
<organism evidence="14 15">
    <name type="scientific">Flavipsychrobacter stenotrophus</name>
    <dbReference type="NCBI Taxonomy" id="2077091"/>
    <lineage>
        <taxon>Bacteria</taxon>
        <taxon>Pseudomonadati</taxon>
        <taxon>Bacteroidota</taxon>
        <taxon>Chitinophagia</taxon>
        <taxon>Chitinophagales</taxon>
        <taxon>Chitinophagaceae</taxon>
        <taxon>Flavipsychrobacter</taxon>
    </lineage>
</organism>
<keyword evidence="7" id="KW-0676">Redox-active center</keyword>
<feature type="chain" id="PRO_5015658353" description="thioredoxin-dependent peroxiredoxin" evidence="12">
    <location>
        <begin position="24"/>
        <end position="199"/>
    </location>
</feature>
<dbReference type="GO" id="GO:0008379">
    <property type="term" value="F:thioredoxin peroxidase activity"/>
    <property type="evidence" value="ECO:0007669"/>
    <property type="project" value="TreeGrafter"/>
</dbReference>
<dbReference type="GO" id="GO:0034599">
    <property type="term" value="P:cellular response to oxidative stress"/>
    <property type="evidence" value="ECO:0007669"/>
    <property type="project" value="TreeGrafter"/>
</dbReference>
<keyword evidence="4" id="KW-0049">Antioxidant</keyword>
<proteinExistence type="inferred from homology"/>
<evidence type="ECO:0000256" key="7">
    <source>
        <dbReference type="ARBA" id="ARBA00023284"/>
    </source>
</evidence>
<name>A0A2S7T1U8_9BACT</name>
<accession>A0A2S7T1U8</accession>
<dbReference type="OrthoDB" id="9805634at2"/>
<evidence type="ECO:0000256" key="8">
    <source>
        <dbReference type="ARBA" id="ARBA00032824"/>
    </source>
</evidence>
<evidence type="ECO:0000256" key="2">
    <source>
        <dbReference type="ARBA" id="ARBA00013017"/>
    </source>
</evidence>
<comment type="function">
    <text evidence="1">Thiol-specific peroxidase that catalyzes the reduction of hydrogen peroxide and organic hydroperoxides to water and alcohols, respectively. Plays a role in cell protection against oxidative stress by detoxifying peroxides and as sensor of hydrogen peroxide-mediated signaling events.</text>
</comment>
<dbReference type="InterPro" id="IPR050924">
    <property type="entry name" value="Peroxiredoxin_BCP/PrxQ"/>
</dbReference>
<evidence type="ECO:0000256" key="11">
    <source>
        <dbReference type="ARBA" id="ARBA00049091"/>
    </source>
</evidence>
<sequence>MNKFKALFFISLAAVGFANLSFAQTVTSGQLKVGSTAPSFTAKDYRGRNVDLKAMTQKGKVILVFYRGQWCPYCNRYLSSLQDSMQLIAGKGATVVAISPEMPDNAEKTAAKTKVSFPIISDAGNRLLKMYKTGYTLEDATLKQYKAYGIDLSKANGNNENMLPVPATYIIDQNMKISAVFYDADYRNRPSVRQLVNEL</sequence>
<dbReference type="AlphaFoldDB" id="A0A2S7T1U8"/>
<dbReference type="CDD" id="cd02970">
    <property type="entry name" value="PRX_like2"/>
    <property type="match status" value="1"/>
</dbReference>
<dbReference type="GO" id="GO:0005737">
    <property type="term" value="C:cytoplasm"/>
    <property type="evidence" value="ECO:0007669"/>
    <property type="project" value="TreeGrafter"/>
</dbReference>